<sequence length="354" mass="42357">MATLAEKMDVDPVTKKIDVVLTDEDIAYEEDILRNEFSIRSWQRYIDHKLKTKSPPKAVRLLYERALKIFNRSYKLWYSYLKYRRKLLQSKPPYDPAWGNLCDAYERCLIFLNKMPRIWIDYCDIMVRRGLIVETRRVFDRALRALPITQHQRIWPLYIKFVTQHKIPETTIRVYRRYLKVKPEAREDFVEYLVGIDQLDEAASQLAILVNEDQKISAHGKTTHQLWMQLCELIAKNPNKIHTLKVDPIIRQGIHRYTDQVGILWLLLAEYYVRIPNFERARDIYEEALVSVSTVRDFSQVFDAYSKFAERLTSIKLSALEKAKFPEIEEKELELELYMSRYEYLLQRRPLLLN</sequence>
<dbReference type="Proteomes" id="UP000887576">
    <property type="component" value="Unplaced"/>
</dbReference>
<evidence type="ECO:0000313" key="1">
    <source>
        <dbReference type="Proteomes" id="UP000887576"/>
    </source>
</evidence>
<name>A0AC34R054_9BILA</name>
<dbReference type="WBParaSite" id="JU765_v2.g2109.t1">
    <property type="protein sequence ID" value="JU765_v2.g2109.t1"/>
    <property type="gene ID" value="JU765_v2.g2109"/>
</dbReference>
<organism evidence="1 2">
    <name type="scientific">Panagrolaimus sp. JU765</name>
    <dbReference type="NCBI Taxonomy" id="591449"/>
    <lineage>
        <taxon>Eukaryota</taxon>
        <taxon>Metazoa</taxon>
        <taxon>Ecdysozoa</taxon>
        <taxon>Nematoda</taxon>
        <taxon>Chromadorea</taxon>
        <taxon>Rhabditida</taxon>
        <taxon>Tylenchina</taxon>
        <taxon>Panagrolaimomorpha</taxon>
        <taxon>Panagrolaimoidea</taxon>
        <taxon>Panagrolaimidae</taxon>
        <taxon>Panagrolaimus</taxon>
    </lineage>
</organism>
<reference evidence="2" key="1">
    <citation type="submission" date="2022-11" db="UniProtKB">
        <authorList>
            <consortium name="WormBaseParasite"/>
        </authorList>
    </citation>
    <scope>IDENTIFICATION</scope>
</reference>
<proteinExistence type="predicted"/>
<evidence type="ECO:0000313" key="2">
    <source>
        <dbReference type="WBParaSite" id="JU765_v2.g2109.t1"/>
    </source>
</evidence>
<protein>
    <submittedName>
        <fullName evidence="2">Pre-mRNA-splicing factor SYF1</fullName>
    </submittedName>
</protein>
<accession>A0AC34R054</accession>